<organism evidence="1">
    <name type="scientific">Campylobacter jejuni</name>
    <dbReference type="NCBI Taxonomy" id="197"/>
    <lineage>
        <taxon>Bacteria</taxon>
        <taxon>Pseudomonadati</taxon>
        <taxon>Campylobacterota</taxon>
        <taxon>Epsilonproteobacteria</taxon>
        <taxon>Campylobacterales</taxon>
        <taxon>Campylobacteraceae</taxon>
        <taxon>Campylobacter</taxon>
    </lineage>
</organism>
<name>A0A6C8BSC1_CAMJU</name>
<protein>
    <submittedName>
        <fullName evidence="1">Uncharacterized protein</fullName>
    </submittedName>
</protein>
<comment type="caution">
    <text evidence="1">The sequence shown here is derived from an EMBL/GenBank/DDBJ whole genome shotgun (WGS) entry which is preliminary data.</text>
</comment>
<dbReference type="EMBL" id="AANLPQ010000005">
    <property type="protein sequence ID" value="EDP4364809.1"/>
    <property type="molecule type" value="Genomic_DNA"/>
</dbReference>
<dbReference type="AlphaFoldDB" id="A0A6C8BSC1"/>
<evidence type="ECO:0000313" key="1">
    <source>
        <dbReference type="EMBL" id="EDP4364809.1"/>
    </source>
</evidence>
<proteinExistence type="predicted"/>
<sequence length="128" mass="15518">MNITRELEAYDLAKLVLNNDLKYFFKDAKIVGENKERRLCFYFSDPFVLALFEKEKENILQRLREEYKKKLEFYKRIDLVFYSIAAKGINELKARSKEEQEVLERGLLKLENIIKRIKNERIQRIHKS</sequence>
<reference evidence="1" key="1">
    <citation type="submission" date="2020-02" db="EMBL/GenBank/DDBJ databases">
        <authorList>
            <consortium name="PulseNet: The National Subtyping Network for Foodborne Disease Surveillance"/>
            <person name="Tarr C.L."/>
            <person name="Trees E."/>
            <person name="Katz L.S."/>
            <person name="Carleton-Romer H.A."/>
            <person name="Stroika S."/>
            <person name="Kucerova Z."/>
            <person name="Roache K.F."/>
            <person name="Sabol A.L."/>
            <person name="Besser J."/>
            <person name="Gerner-Smidt P."/>
        </authorList>
    </citation>
    <scope>NUCLEOTIDE SEQUENCE</scope>
    <source>
        <strain evidence="1">PNUSAC015458</strain>
    </source>
</reference>
<accession>A0A6C8BSC1</accession>
<gene>
    <name evidence="1" type="ORF">GZ535_000826</name>
</gene>